<comment type="caution">
    <text evidence="2">The sequence shown here is derived from an EMBL/GenBank/DDBJ whole genome shotgun (WGS) entry which is preliminary data.</text>
</comment>
<dbReference type="Pfam" id="PF13517">
    <property type="entry name" value="FG-GAP_3"/>
    <property type="match status" value="1"/>
</dbReference>
<evidence type="ECO:0000256" key="1">
    <source>
        <dbReference type="ARBA" id="ARBA00022729"/>
    </source>
</evidence>
<proteinExistence type="predicted"/>
<keyword evidence="3" id="KW-1185">Reference proteome</keyword>
<protein>
    <submittedName>
        <fullName evidence="2">VCBS repeat-containing protein</fullName>
    </submittedName>
</protein>
<dbReference type="SUPFAM" id="SSF69318">
    <property type="entry name" value="Integrin alpha N-terminal domain"/>
    <property type="match status" value="1"/>
</dbReference>
<organism evidence="2 3">
    <name type="scientific">Corallococcus terminator</name>
    <dbReference type="NCBI Taxonomy" id="2316733"/>
    <lineage>
        <taxon>Bacteria</taxon>
        <taxon>Pseudomonadati</taxon>
        <taxon>Myxococcota</taxon>
        <taxon>Myxococcia</taxon>
        <taxon>Myxococcales</taxon>
        <taxon>Cystobacterineae</taxon>
        <taxon>Myxococcaceae</taxon>
        <taxon>Corallococcus</taxon>
    </lineage>
</organism>
<dbReference type="EMBL" id="RAVZ01000860">
    <property type="protein sequence ID" value="RKG63016.1"/>
    <property type="molecule type" value="Genomic_DNA"/>
</dbReference>
<keyword evidence="1" id="KW-0732">Signal</keyword>
<reference evidence="3" key="1">
    <citation type="submission" date="2018-09" db="EMBL/GenBank/DDBJ databases">
        <authorList>
            <person name="Livingstone P.G."/>
            <person name="Whitworth D.E."/>
        </authorList>
    </citation>
    <scope>NUCLEOTIDE SEQUENCE [LARGE SCALE GENOMIC DNA]</scope>
    <source>
        <strain evidence="3">CA054A</strain>
    </source>
</reference>
<dbReference type="InterPro" id="IPR028994">
    <property type="entry name" value="Integrin_alpha_N"/>
</dbReference>
<evidence type="ECO:0000313" key="3">
    <source>
        <dbReference type="Proteomes" id="UP000268094"/>
    </source>
</evidence>
<feature type="non-terminal residue" evidence="2">
    <location>
        <position position="95"/>
    </location>
</feature>
<dbReference type="AlphaFoldDB" id="A0A3A8GYG9"/>
<dbReference type="InterPro" id="IPR013517">
    <property type="entry name" value="FG-GAP"/>
</dbReference>
<evidence type="ECO:0000313" key="2">
    <source>
        <dbReference type="EMBL" id="RKG63016.1"/>
    </source>
</evidence>
<sequence length="95" mass="9651">MQFADLNGDGRADVCGRGSSGLACALSNGASFGPTSTWSTAYSDINGWYANASNWQTIQFADLNGDGRADVCGRGSSGLACALSNGASFGPTSTW</sequence>
<gene>
    <name evidence="2" type="ORF">D7V88_42515</name>
</gene>
<dbReference type="Proteomes" id="UP000268094">
    <property type="component" value="Unassembled WGS sequence"/>
</dbReference>
<accession>A0A3A8GYG9</accession>
<name>A0A3A8GYG9_9BACT</name>